<dbReference type="UniPathway" id="UPA00232"/>
<dbReference type="AlphaFoldDB" id="A0A674DTT9"/>
<evidence type="ECO:0000256" key="2">
    <source>
        <dbReference type="ARBA" id="ARBA00004749"/>
    </source>
</evidence>
<dbReference type="GeneTree" id="ENSGT00940000156810"/>
<evidence type="ECO:0000256" key="9">
    <source>
        <dbReference type="ARBA" id="ARBA00022777"/>
    </source>
</evidence>
<evidence type="ECO:0000256" key="10">
    <source>
        <dbReference type="ARBA" id="ARBA00022840"/>
    </source>
</evidence>
<evidence type="ECO:0000313" key="21">
    <source>
        <dbReference type="Ensembl" id="ENSSTUP00000099198.1"/>
    </source>
</evidence>
<evidence type="ECO:0000256" key="17">
    <source>
        <dbReference type="ARBA" id="ARBA00033204"/>
    </source>
</evidence>
<keyword evidence="9" id="KW-0418">Kinase</keyword>
<feature type="compositionally biased region" description="Polar residues" evidence="19">
    <location>
        <begin position="82"/>
        <end position="95"/>
    </location>
</feature>
<comment type="pathway">
    <text evidence="2">Cofactor biosynthesis; ubiquinone biosynthesis.</text>
</comment>
<dbReference type="InterPro" id="IPR011009">
    <property type="entry name" value="Kinase-like_dom_sf"/>
</dbReference>
<dbReference type="CDD" id="cd13970">
    <property type="entry name" value="ABC1_ADCK3"/>
    <property type="match status" value="1"/>
</dbReference>
<dbReference type="Pfam" id="PF03109">
    <property type="entry name" value="ABC1"/>
    <property type="match status" value="1"/>
</dbReference>
<dbReference type="PANTHER" id="PTHR43851">
    <property type="match status" value="1"/>
</dbReference>
<dbReference type="GO" id="GO:0031966">
    <property type="term" value="C:mitochondrial membrane"/>
    <property type="evidence" value="ECO:0007669"/>
    <property type="project" value="UniProtKB-SubCell"/>
</dbReference>
<evidence type="ECO:0000256" key="16">
    <source>
        <dbReference type="ARBA" id="ARBA00032726"/>
    </source>
</evidence>
<keyword evidence="11" id="KW-0809">Transit peptide</keyword>
<feature type="region of interest" description="Disordered" evidence="19">
    <location>
        <begin position="150"/>
        <end position="171"/>
    </location>
</feature>
<evidence type="ECO:0000256" key="6">
    <source>
        <dbReference type="ARBA" id="ARBA00022688"/>
    </source>
</evidence>
<evidence type="ECO:0000313" key="22">
    <source>
        <dbReference type="Proteomes" id="UP000472277"/>
    </source>
</evidence>
<name>A0A674DTT9_SALTR</name>
<keyword evidence="14" id="KW-0472">Membrane</keyword>
<keyword evidence="5" id="KW-0808">Transferase</keyword>
<dbReference type="Ensembl" id="ENSSTUT00000106469.1">
    <property type="protein sequence ID" value="ENSSTUP00000099198.1"/>
    <property type="gene ID" value="ENSSTUG00000041365.1"/>
</dbReference>
<dbReference type="GO" id="GO:0016301">
    <property type="term" value="F:kinase activity"/>
    <property type="evidence" value="ECO:0007669"/>
    <property type="project" value="UniProtKB-KW"/>
</dbReference>
<keyword evidence="12" id="KW-1133">Transmembrane helix</keyword>
<evidence type="ECO:0000256" key="8">
    <source>
        <dbReference type="ARBA" id="ARBA00022741"/>
    </source>
</evidence>
<dbReference type="GO" id="GO:0005524">
    <property type="term" value="F:ATP binding"/>
    <property type="evidence" value="ECO:0007669"/>
    <property type="project" value="UniProtKB-KW"/>
</dbReference>
<dbReference type="SUPFAM" id="SSF56112">
    <property type="entry name" value="Protein kinase-like (PK-like)"/>
    <property type="match status" value="1"/>
</dbReference>
<feature type="domain" description="ABC1 atypical kinase-like" evidence="20">
    <location>
        <begin position="265"/>
        <end position="504"/>
    </location>
</feature>
<dbReference type="Proteomes" id="UP000472277">
    <property type="component" value="Chromosome 35"/>
</dbReference>
<reference evidence="21" key="1">
    <citation type="submission" date="2025-08" db="UniProtKB">
        <authorList>
            <consortium name="Ensembl"/>
        </authorList>
    </citation>
    <scope>IDENTIFICATION</scope>
</reference>
<evidence type="ECO:0000259" key="20">
    <source>
        <dbReference type="Pfam" id="PF03109"/>
    </source>
</evidence>
<evidence type="ECO:0000256" key="14">
    <source>
        <dbReference type="ARBA" id="ARBA00023136"/>
    </source>
</evidence>
<proteinExistence type="inferred from homology"/>
<comment type="subcellular location">
    <subcellularLocation>
        <location evidence="1">Mitochondrion membrane</location>
        <topology evidence="1">Single-pass membrane protein</topology>
    </subcellularLocation>
</comment>
<sequence length="536" mass="59537">ETIMAGDMMLVMRGLTKLSQAIMETQANTLRNGGAQAMAQSMGVAMQKMQVGTYDFSGAEGSNMDSGEHVGSGFRDEGGFSSEGTESADGATSGTYNGQVSVKSKLFEGYKDPSSQFSGQIRSYLSYSSYRSYHQDGSGVGGLTAQDMEKAREAKRNEKPHKQMLSERARERKVPVTRLGRLANFGGLAVGLGFGALAEVAKKSMRPTDKKAVLDSSPFLSEANAERIVRTLCKVRGAALKLGQMLSIQDDAFINPQLAKIFERVRQSADFMPIKQMTKSINNDLGPNWRDKLESFEERPFAAASIGQVHLAKMKNGKEVAMKIQYPGVAKSIDSDVNNLMTLLTMSNALPEGLFPEHLIEVMSRELALECDYIREAKCAKKFKELLKDHPFFYVPDVIDELSSNAVLTTELVPGFPLDQAEQLSQELKNEICENILKLCLRELFEFRYMQTDPNWSNFFYDPQTHRVALLDFGATRGFSEDFTDIYIELIKSAAEGDREGVLKRSRDMKFLTGYESKNCKAIVKSRHLVSFDVGI</sequence>
<keyword evidence="6" id="KW-0831">Ubiquinone biosynthesis</keyword>
<evidence type="ECO:0000256" key="13">
    <source>
        <dbReference type="ARBA" id="ARBA00023128"/>
    </source>
</evidence>
<evidence type="ECO:0000256" key="1">
    <source>
        <dbReference type="ARBA" id="ARBA00004304"/>
    </source>
</evidence>
<keyword evidence="13" id="KW-0496">Mitochondrion</keyword>
<evidence type="ECO:0000256" key="15">
    <source>
        <dbReference type="ARBA" id="ARBA00031775"/>
    </source>
</evidence>
<protein>
    <recommendedName>
        <fullName evidence="4">Atypical kinase COQ8A, mitochondrial</fullName>
    </recommendedName>
    <alternativeName>
        <fullName evidence="16">Chaperone activity of bc1 complex-like</fullName>
    </alternativeName>
    <alternativeName>
        <fullName evidence="17">Coenzyme Q protein 8A</fullName>
    </alternativeName>
    <alternativeName>
        <fullName evidence="15">aarF domain-containing protein kinase 3</fullName>
    </alternativeName>
</protein>
<feature type="region of interest" description="Disordered" evidence="19">
    <location>
        <begin position="57"/>
        <end position="95"/>
    </location>
</feature>
<evidence type="ECO:0000256" key="11">
    <source>
        <dbReference type="ARBA" id="ARBA00022946"/>
    </source>
</evidence>
<accession>A0A674DTT9</accession>
<dbReference type="PANTHER" id="PTHR43851:SF1">
    <property type="entry name" value="ATYPICAL KINASE COQ8A, MITOCHONDRIAL"/>
    <property type="match status" value="1"/>
</dbReference>
<keyword evidence="10" id="KW-0067">ATP-binding</keyword>
<evidence type="ECO:0000256" key="19">
    <source>
        <dbReference type="SAM" id="MobiDB-lite"/>
    </source>
</evidence>
<gene>
    <name evidence="21" type="primary">COQ8A</name>
    <name evidence="21" type="synonym">LOC115174770</name>
</gene>
<evidence type="ECO:0000256" key="18">
    <source>
        <dbReference type="ARBA" id="ARBA00058956"/>
    </source>
</evidence>
<keyword evidence="7" id="KW-0812">Transmembrane</keyword>
<dbReference type="GO" id="GO:0006744">
    <property type="term" value="P:ubiquinone biosynthetic process"/>
    <property type="evidence" value="ECO:0007669"/>
    <property type="project" value="UniProtKB-UniPathway"/>
</dbReference>
<evidence type="ECO:0000256" key="7">
    <source>
        <dbReference type="ARBA" id="ARBA00022692"/>
    </source>
</evidence>
<evidence type="ECO:0000256" key="4">
    <source>
        <dbReference type="ARBA" id="ARBA00018535"/>
    </source>
</evidence>
<evidence type="ECO:0000256" key="3">
    <source>
        <dbReference type="ARBA" id="ARBA00009670"/>
    </source>
</evidence>
<reference evidence="21" key="2">
    <citation type="submission" date="2025-09" db="UniProtKB">
        <authorList>
            <consortium name="Ensembl"/>
        </authorList>
    </citation>
    <scope>IDENTIFICATION</scope>
</reference>
<evidence type="ECO:0000256" key="12">
    <source>
        <dbReference type="ARBA" id="ARBA00022989"/>
    </source>
</evidence>
<evidence type="ECO:0000256" key="5">
    <source>
        <dbReference type="ARBA" id="ARBA00022679"/>
    </source>
</evidence>
<dbReference type="InterPro" id="IPR051409">
    <property type="entry name" value="Atypical_kinase_ADCK"/>
</dbReference>
<keyword evidence="8" id="KW-0547">Nucleotide-binding</keyword>
<dbReference type="InterPro" id="IPR034646">
    <property type="entry name" value="ADCK3_dom"/>
</dbReference>
<comment type="function">
    <text evidence="18">Atypical kinase involved in the biosynthesis of coenzyme Q, also named ubiquinone, an essential lipid-soluble electron transporter for aerobic cellular respiration. Its substrate specificity is still unclear: may act as a protein kinase that mediates phosphorylation of COQ3. According to other reports, acts as a small molecule kinase, possibly a lipid kinase that phosphorylates a prenyl lipid in the ubiquinone biosynthesis pathway, as suggested by its ability to bind coenzyme Q lipid intermediates. However, the small molecule kinase activity was not confirmed by another publication. Shows an unusual selectivity for binding ADP over ATP.</text>
</comment>
<dbReference type="InterPro" id="IPR004147">
    <property type="entry name" value="ABC1_dom"/>
</dbReference>
<comment type="similarity">
    <text evidence="3">Belongs to the protein kinase superfamily. ADCK protein kinase family.</text>
</comment>
<keyword evidence="22" id="KW-1185">Reference proteome</keyword>
<organism evidence="21 22">
    <name type="scientific">Salmo trutta</name>
    <name type="common">Brown trout</name>
    <dbReference type="NCBI Taxonomy" id="8032"/>
    <lineage>
        <taxon>Eukaryota</taxon>
        <taxon>Metazoa</taxon>
        <taxon>Chordata</taxon>
        <taxon>Craniata</taxon>
        <taxon>Vertebrata</taxon>
        <taxon>Euteleostomi</taxon>
        <taxon>Actinopterygii</taxon>
        <taxon>Neopterygii</taxon>
        <taxon>Teleostei</taxon>
        <taxon>Protacanthopterygii</taxon>
        <taxon>Salmoniformes</taxon>
        <taxon>Salmonidae</taxon>
        <taxon>Salmoninae</taxon>
        <taxon>Salmo</taxon>
    </lineage>
</organism>